<dbReference type="PANTHER" id="PTHR10775:SF182">
    <property type="entry name" value="TRANSPOSON, EN_SPM-LIKE, TRANSPOSASE-ASSOCIATED DOMAIN PROTEIN-RELATED"/>
    <property type="match status" value="1"/>
</dbReference>
<feature type="compositionally biased region" description="Low complexity" evidence="1">
    <location>
        <begin position="7"/>
        <end position="20"/>
    </location>
</feature>
<dbReference type="Proteomes" id="UP000007015">
    <property type="component" value="Chromosome 12"/>
</dbReference>
<gene>
    <name evidence="2" type="ORF">OsI_37909</name>
</gene>
<dbReference type="Pfam" id="PF02992">
    <property type="entry name" value="Transposase_21"/>
    <property type="match status" value="1"/>
</dbReference>
<reference evidence="2 3" key="1">
    <citation type="journal article" date="2005" name="PLoS Biol.">
        <title>The genomes of Oryza sativa: a history of duplications.</title>
        <authorList>
            <person name="Yu J."/>
            <person name="Wang J."/>
            <person name="Lin W."/>
            <person name="Li S."/>
            <person name="Li H."/>
            <person name="Zhou J."/>
            <person name="Ni P."/>
            <person name="Dong W."/>
            <person name="Hu S."/>
            <person name="Zeng C."/>
            <person name="Zhang J."/>
            <person name="Zhang Y."/>
            <person name="Li R."/>
            <person name="Xu Z."/>
            <person name="Li S."/>
            <person name="Li X."/>
            <person name="Zheng H."/>
            <person name="Cong L."/>
            <person name="Lin L."/>
            <person name="Yin J."/>
            <person name="Geng J."/>
            <person name="Li G."/>
            <person name="Shi J."/>
            <person name="Liu J."/>
            <person name="Lv H."/>
            <person name="Li J."/>
            <person name="Wang J."/>
            <person name="Deng Y."/>
            <person name="Ran L."/>
            <person name="Shi X."/>
            <person name="Wang X."/>
            <person name="Wu Q."/>
            <person name="Li C."/>
            <person name="Ren X."/>
            <person name="Wang J."/>
            <person name="Wang X."/>
            <person name="Li D."/>
            <person name="Liu D."/>
            <person name="Zhang X."/>
            <person name="Ji Z."/>
            <person name="Zhao W."/>
            <person name="Sun Y."/>
            <person name="Zhang Z."/>
            <person name="Bao J."/>
            <person name="Han Y."/>
            <person name="Dong L."/>
            <person name="Ji J."/>
            <person name="Chen P."/>
            <person name="Wu S."/>
            <person name="Liu J."/>
            <person name="Xiao Y."/>
            <person name="Bu D."/>
            <person name="Tan J."/>
            <person name="Yang L."/>
            <person name="Ye C."/>
            <person name="Zhang J."/>
            <person name="Xu J."/>
            <person name="Zhou Y."/>
            <person name="Yu Y."/>
            <person name="Zhang B."/>
            <person name="Zhuang S."/>
            <person name="Wei H."/>
            <person name="Liu B."/>
            <person name="Lei M."/>
            <person name="Yu H."/>
            <person name="Li Y."/>
            <person name="Xu H."/>
            <person name="Wei S."/>
            <person name="He X."/>
            <person name="Fang L."/>
            <person name="Zhang Z."/>
            <person name="Zhang Y."/>
            <person name="Huang X."/>
            <person name="Su Z."/>
            <person name="Tong W."/>
            <person name="Li J."/>
            <person name="Tong Z."/>
            <person name="Li S."/>
            <person name="Ye J."/>
            <person name="Wang L."/>
            <person name="Fang L."/>
            <person name="Lei T."/>
            <person name="Chen C."/>
            <person name="Chen H."/>
            <person name="Xu Z."/>
            <person name="Li H."/>
            <person name="Huang H."/>
            <person name="Zhang F."/>
            <person name="Xu H."/>
            <person name="Li N."/>
            <person name="Zhao C."/>
            <person name="Li S."/>
            <person name="Dong L."/>
            <person name="Huang Y."/>
            <person name="Li L."/>
            <person name="Xi Y."/>
            <person name="Qi Q."/>
            <person name="Li W."/>
            <person name="Zhang B."/>
            <person name="Hu W."/>
            <person name="Zhang Y."/>
            <person name="Tian X."/>
            <person name="Jiao Y."/>
            <person name="Liang X."/>
            <person name="Jin J."/>
            <person name="Gao L."/>
            <person name="Zheng W."/>
            <person name="Hao B."/>
            <person name="Liu S."/>
            <person name="Wang W."/>
            <person name="Yuan L."/>
            <person name="Cao M."/>
            <person name="McDermott J."/>
            <person name="Samudrala R."/>
            <person name="Wang J."/>
            <person name="Wong G.K."/>
            <person name="Yang H."/>
        </authorList>
    </citation>
    <scope>NUCLEOTIDE SEQUENCE [LARGE SCALE GENOMIC DNA]</scope>
    <source>
        <strain evidence="3">cv. 93-11</strain>
    </source>
</reference>
<name>B8BNR9_ORYSI</name>
<dbReference type="PANTHER" id="PTHR10775">
    <property type="entry name" value="OS08G0208400 PROTEIN"/>
    <property type="match status" value="1"/>
</dbReference>
<dbReference type="EMBL" id="CM000137">
    <property type="protein sequence ID" value="EEC69057.1"/>
    <property type="molecule type" value="Genomic_DNA"/>
</dbReference>
<sequence length="256" mass="29218">MARRMRSCTSAGSSCSFTSASDDDVTTDQQHRRRRPQQLCRRTSATFSAYEVWISEPTSVEERHRVLLRRLGLISDSDPRPSPRLSSPRLVALIQWNEDMMNDFGEPMVVNMGSLGGSTPGLNDDMDNSTVTNEETNKFYRLLEDAEQELYPGCAFGNLSGISTKGKYACPSCHTETCYHRLVNGYKYCYMGHRRFLPRRHVWRNNDASFDGQKEKRSAPKPLSEDDIISQYEKFEQVKFGKSGKKRKHSSTLYGT</sequence>
<feature type="region of interest" description="Disordered" evidence="1">
    <location>
        <begin position="1"/>
        <end position="39"/>
    </location>
</feature>
<evidence type="ECO:0000313" key="2">
    <source>
        <dbReference type="EMBL" id="EEC69057.1"/>
    </source>
</evidence>
<dbReference type="AlphaFoldDB" id="B8BNR9"/>
<proteinExistence type="predicted"/>
<keyword evidence="3" id="KW-1185">Reference proteome</keyword>
<dbReference type="Gramene" id="BGIOSGA036410-TA">
    <property type="protein sequence ID" value="BGIOSGA036410-PA"/>
    <property type="gene ID" value="BGIOSGA036410"/>
</dbReference>
<evidence type="ECO:0000313" key="3">
    <source>
        <dbReference type="Proteomes" id="UP000007015"/>
    </source>
</evidence>
<protein>
    <submittedName>
        <fullName evidence="2">Uncharacterized protein</fullName>
    </submittedName>
</protein>
<accession>B8BNR9</accession>
<dbReference type="HOGENOM" id="CLU_1087359_0_0_1"/>
<organism evidence="2 3">
    <name type="scientific">Oryza sativa subsp. indica</name>
    <name type="common">Rice</name>
    <dbReference type="NCBI Taxonomy" id="39946"/>
    <lineage>
        <taxon>Eukaryota</taxon>
        <taxon>Viridiplantae</taxon>
        <taxon>Streptophyta</taxon>
        <taxon>Embryophyta</taxon>
        <taxon>Tracheophyta</taxon>
        <taxon>Spermatophyta</taxon>
        <taxon>Magnoliopsida</taxon>
        <taxon>Liliopsida</taxon>
        <taxon>Poales</taxon>
        <taxon>Poaceae</taxon>
        <taxon>BOP clade</taxon>
        <taxon>Oryzoideae</taxon>
        <taxon>Oryzeae</taxon>
        <taxon>Oryzinae</taxon>
        <taxon>Oryza</taxon>
        <taxon>Oryza sativa</taxon>
    </lineage>
</organism>
<dbReference type="STRING" id="39946.B8BNR9"/>
<evidence type="ECO:0000256" key="1">
    <source>
        <dbReference type="SAM" id="MobiDB-lite"/>
    </source>
</evidence>
<dbReference type="InterPro" id="IPR004242">
    <property type="entry name" value="Transposase_21"/>
</dbReference>